<dbReference type="PRINTS" id="PR00344">
    <property type="entry name" value="BCTRLSENSOR"/>
</dbReference>
<dbReference type="Gene3D" id="1.10.287.130">
    <property type="match status" value="1"/>
</dbReference>
<evidence type="ECO:0000256" key="19">
    <source>
        <dbReference type="ARBA" id="ARBA00023026"/>
    </source>
</evidence>
<evidence type="ECO:0000259" key="24">
    <source>
        <dbReference type="PROSITE" id="PS50109"/>
    </source>
</evidence>
<comment type="subcellular location">
    <subcellularLocation>
        <location evidence="4">Cell membrane</location>
        <topology evidence="4">Multi-pass membrane protein</topology>
    </subcellularLocation>
</comment>
<dbReference type="EMBL" id="JACYWE010000004">
    <property type="protein sequence ID" value="MBD8506583.1"/>
    <property type="molecule type" value="Genomic_DNA"/>
</dbReference>
<dbReference type="InterPro" id="IPR003594">
    <property type="entry name" value="HATPase_dom"/>
</dbReference>
<organism evidence="26 27">
    <name type="scientific">Lolliginicoccus lacisalsi</name>
    <dbReference type="NCBI Taxonomy" id="2742202"/>
    <lineage>
        <taxon>Bacteria</taxon>
        <taxon>Bacillati</taxon>
        <taxon>Actinomycetota</taxon>
        <taxon>Actinomycetes</taxon>
        <taxon>Mycobacteriales</taxon>
        <taxon>Hoyosellaceae</taxon>
        <taxon>Lolliginicoccus</taxon>
    </lineage>
</organism>
<dbReference type="InterPro" id="IPR050980">
    <property type="entry name" value="2C_sensor_his_kinase"/>
</dbReference>
<dbReference type="InterPro" id="IPR036097">
    <property type="entry name" value="HisK_dim/P_sf"/>
</dbReference>
<feature type="domain" description="Histidine kinase" evidence="24">
    <location>
        <begin position="217"/>
        <end position="422"/>
    </location>
</feature>
<dbReference type="PROSITE" id="PS50109">
    <property type="entry name" value="HIS_KIN"/>
    <property type="match status" value="1"/>
</dbReference>
<dbReference type="PANTHER" id="PTHR44936:SF9">
    <property type="entry name" value="SENSOR PROTEIN CREC"/>
    <property type="match status" value="1"/>
</dbReference>
<keyword evidence="6" id="KW-1003">Cell membrane</keyword>
<dbReference type="Gene3D" id="3.30.565.10">
    <property type="entry name" value="Histidine kinase-like ATPase, C-terminal domain"/>
    <property type="match status" value="1"/>
</dbReference>
<comment type="caution">
    <text evidence="26">The sequence shown here is derived from an EMBL/GenBank/DDBJ whole genome shotgun (WGS) entry which is preliminary data.</text>
</comment>
<name>A0A927PLA4_9ACTN</name>
<evidence type="ECO:0000256" key="15">
    <source>
        <dbReference type="ARBA" id="ARBA00022912"/>
    </source>
</evidence>
<evidence type="ECO:0000256" key="13">
    <source>
        <dbReference type="ARBA" id="ARBA00022840"/>
    </source>
</evidence>
<evidence type="ECO:0000256" key="9">
    <source>
        <dbReference type="ARBA" id="ARBA00022692"/>
    </source>
</evidence>
<comment type="cofactor">
    <cofactor evidence="3">
        <name>Mg(2+)</name>
        <dbReference type="ChEBI" id="CHEBI:18420"/>
    </cofactor>
</comment>
<dbReference type="InterPro" id="IPR036890">
    <property type="entry name" value="HATPase_C_sf"/>
</dbReference>
<evidence type="ECO:0000256" key="20">
    <source>
        <dbReference type="ARBA" id="ARBA00023211"/>
    </source>
</evidence>
<evidence type="ECO:0000259" key="25">
    <source>
        <dbReference type="PROSITE" id="PS50885"/>
    </source>
</evidence>
<dbReference type="GO" id="GO:0005886">
    <property type="term" value="C:plasma membrane"/>
    <property type="evidence" value="ECO:0007669"/>
    <property type="project" value="UniProtKB-SubCell"/>
</dbReference>
<evidence type="ECO:0000256" key="22">
    <source>
        <dbReference type="ARBA" id="ARBA00041776"/>
    </source>
</evidence>
<dbReference type="EC" id="2.7.13.3" evidence="5"/>
<evidence type="ECO:0000256" key="23">
    <source>
        <dbReference type="SAM" id="Phobius"/>
    </source>
</evidence>
<evidence type="ECO:0000313" key="26">
    <source>
        <dbReference type="EMBL" id="MBD8506583.1"/>
    </source>
</evidence>
<keyword evidence="20" id="KW-0464">Manganese</keyword>
<dbReference type="InterPro" id="IPR003660">
    <property type="entry name" value="HAMP_dom"/>
</dbReference>
<evidence type="ECO:0000256" key="12">
    <source>
        <dbReference type="ARBA" id="ARBA00022801"/>
    </source>
</evidence>
<evidence type="ECO:0000256" key="11">
    <source>
        <dbReference type="ARBA" id="ARBA00022777"/>
    </source>
</evidence>
<dbReference type="Proteomes" id="UP000642993">
    <property type="component" value="Unassembled WGS sequence"/>
</dbReference>
<dbReference type="CDD" id="cd00082">
    <property type="entry name" value="HisKA"/>
    <property type="match status" value="1"/>
</dbReference>
<evidence type="ECO:0000256" key="8">
    <source>
        <dbReference type="ARBA" id="ARBA00022679"/>
    </source>
</evidence>
<evidence type="ECO:0000256" key="6">
    <source>
        <dbReference type="ARBA" id="ARBA00022475"/>
    </source>
</evidence>
<dbReference type="PROSITE" id="PS50885">
    <property type="entry name" value="HAMP"/>
    <property type="match status" value="1"/>
</dbReference>
<keyword evidence="9 23" id="KW-0812">Transmembrane</keyword>
<evidence type="ECO:0000256" key="1">
    <source>
        <dbReference type="ARBA" id="ARBA00000085"/>
    </source>
</evidence>
<dbReference type="SUPFAM" id="SSF47384">
    <property type="entry name" value="Homodimeric domain of signal transducing histidine kinase"/>
    <property type="match status" value="1"/>
</dbReference>
<dbReference type="AlphaFoldDB" id="A0A927PLA4"/>
<dbReference type="InterPro" id="IPR004358">
    <property type="entry name" value="Sig_transdc_His_kin-like_C"/>
</dbReference>
<dbReference type="InterPro" id="IPR003661">
    <property type="entry name" value="HisK_dim/P_dom"/>
</dbReference>
<dbReference type="InterPro" id="IPR005467">
    <property type="entry name" value="His_kinase_dom"/>
</dbReference>
<keyword evidence="14" id="KW-0460">Magnesium</keyword>
<gene>
    <name evidence="26" type="ORF">HT102_08800</name>
</gene>
<evidence type="ECO:0000256" key="2">
    <source>
        <dbReference type="ARBA" id="ARBA00001936"/>
    </source>
</evidence>
<feature type="domain" description="HAMP" evidence="25">
    <location>
        <begin position="157"/>
        <end position="209"/>
    </location>
</feature>
<dbReference type="SMART" id="SM00304">
    <property type="entry name" value="HAMP"/>
    <property type="match status" value="1"/>
</dbReference>
<keyword evidence="12" id="KW-0378">Hydrolase</keyword>
<dbReference type="RefSeq" id="WP_192039041.1">
    <property type="nucleotide sequence ID" value="NZ_JACYWE010000004.1"/>
</dbReference>
<keyword evidence="7" id="KW-0597">Phosphoprotein</keyword>
<evidence type="ECO:0000256" key="16">
    <source>
        <dbReference type="ARBA" id="ARBA00022989"/>
    </source>
</evidence>
<keyword evidence="15" id="KW-0904">Protein phosphatase</keyword>
<keyword evidence="8" id="KW-0808">Transferase</keyword>
<evidence type="ECO:0000256" key="4">
    <source>
        <dbReference type="ARBA" id="ARBA00004651"/>
    </source>
</evidence>
<sequence length="443" mass="47821">MKRRILLSTIAVVVVVVLMLGLPLLLASWRLVEDFTRADLKLRLDQMAAEVRNQQGQEGLVPGRLNTEPLRLVVPPGGRLEVIYPSPLDSASRASVGAPYVENAIIESLSLGVSGSLRLEVPPGEMRASQWRSAAIVTALVLASVFAGTVVAIVTARRLSDPLRDVAARAARLGAGDFRPDPRRYGIAELDRVSDVLDAASVEISERLQRERSLVGDVSHQLRSRLTAVRLRLDELSVHSDPDVVEESTAALSQVDRLTQAVNDLVRASRDQNRSDVSAIEVMHELRLAIKDWEKQFAEAGRHIKLYGHEGTLAHATATRLREAVAVLVDNALAHGDGTCTLSVRHVSSGERRPMVCVEVSDEGSGVPDDIASRIFERGFSGRGSSGVGLALARALVEADGGRMELQDRSPARFAIFVPARDPHLPLGAGGASILPVMPPEPR</sequence>
<protein>
    <recommendedName>
        <fullName evidence="21">Signal transduction histidine-protein kinase/phosphatase MprB</fullName>
        <ecNumber evidence="5">2.7.13.3</ecNumber>
    </recommendedName>
    <alternativeName>
        <fullName evidence="22">Mycobacterial persistence regulator B</fullName>
    </alternativeName>
</protein>
<feature type="transmembrane region" description="Helical" evidence="23">
    <location>
        <begin position="134"/>
        <end position="154"/>
    </location>
</feature>
<dbReference type="GO" id="GO:0000155">
    <property type="term" value="F:phosphorelay sensor kinase activity"/>
    <property type="evidence" value="ECO:0007669"/>
    <property type="project" value="InterPro"/>
</dbReference>
<comment type="catalytic activity">
    <reaction evidence="1">
        <text>ATP + protein L-histidine = ADP + protein N-phospho-L-histidine.</text>
        <dbReference type="EC" id="2.7.13.3"/>
    </reaction>
</comment>
<dbReference type="SUPFAM" id="SSF55874">
    <property type="entry name" value="ATPase domain of HSP90 chaperone/DNA topoisomerase II/histidine kinase"/>
    <property type="match status" value="1"/>
</dbReference>
<evidence type="ECO:0000256" key="14">
    <source>
        <dbReference type="ARBA" id="ARBA00022842"/>
    </source>
</evidence>
<accession>A0A927PLA4</accession>
<comment type="cofactor">
    <cofactor evidence="2">
        <name>Mn(2+)</name>
        <dbReference type="ChEBI" id="CHEBI:29035"/>
    </cofactor>
</comment>
<reference evidence="26" key="1">
    <citation type="submission" date="2020-09" db="EMBL/GenBank/DDBJ databases">
        <title>Hoyosella lacisalsi sp. nov., a halotolerant actinobacterium isolated from soil of Lake Gudzhirganskoe.</title>
        <authorList>
            <person name="Yang Q."/>
            <person name="Guo P.Y."/>
            <person name="Liu S.W."/>
            <person name="Li F.N."/>
            <person name="Sun C.H."/>
        </authorList>
    </citation>
    <scope>NUCLEOTIDE SEQUENCE</scope>
    <source>
        <strain evidence="26">G463</strain>
    </source>
</reference>
<keyword evidence="18" id="KW-0346">Stress response</keyword>
<evidence type="ECO:0000256" key="10">
    <source>
        <dbReference type="ARBA" id="ARBA00022741"/>
    </source>
</evidence>
<evidence type="ECO:0000256" key="18">
    <source>
        <dbReference type="ARBA" id="ARBA00023016"/>
    </source>
</evidence>
<evidence type="ECO:0000256" key="3">
    <source>
        <dbReference type="ARBA" id="ARBA00001946"/>
    </source>
</evidence>
<proteinExistence type="predicted"/>
<keyword evidence="16 23" id="KW-1133">Transmembrane helix</keyword>
<keyword evidence="10" id="KW-0547">Nucleotide-binding</keyword>
<evidence type="ECO:0000313" key="27">
    <source>
        <dbReference type="Proteomes" id="UP000642993"/>
    </source>
</evidence>
<evidence type="ECO:0000256" key="17">
    <source>
        <dbReference type="ARBA" id="ARBA00023012"/>
    </source>
</evidence>
<keyword evidence="17" id="KW-0902">Two-component regulatory system</keyword>
<keyword evidence="13" id="KW-0067">ATP-binding</keyword>
<keyword evidence="11 26" id="KW-0418">Kinase</keyword>
<keyword evidence="27" id="KW-1185">Reference proteome</keyword>
<dbReference type="PANTHER" id="PTHR44936">
    <property type="entry name" value="SENSOR PROTEIN CREC"/>
    <property type="match status" value="1"/>
</dbReference>
<evidence type="ECO:0000256" key="7">
    <source>
        <dbReference type="ARBA" id="ARBA00022553"/>
    </source>
</evidence>
<dbReference type="GO" id="GO:0004721">
    <property type="term" value="F:phosphoprotein phosphatase activity"/>
    <property type="evidence" value="ECO:0007669"/>
    <property type="project" value="UniProtKB-KW"/>
</dbReference>
<evidence type="ECO:0000256" key="21">
    <source>
        <dbReference type="ARBA" id="ARBA00040454"/>
    </source>
</evidence>
<evidence type="ECO:0000256" key="5">
    <source>
        <dbReference type="ARBA" id="ARBA00012438"/>
    </source>
</evidence>
<keyword evidence="23" id="KW-0472">Membrane</keyword>
<dbReference type="SMART" id="SM00387">
    <property type="entry name" value="HATPase_c"/>
    <property type="match status" value="1"/>
</dbReference>
<keyword evidence="19" id="KW-0843">Virulence</keyword>
<dbReference type="GO" id="GO:0005524">
    <property type="term" value="F:ATP binding"/>
    <property type="evidence" value="ECO:0007669"/>
    <property type="project" value="UniProtKB-KW"/>
</dbReference>
<dbReference type="Pfam" id="PF02518">
    <property type="entry name" value="HATPase_c"/>
    <property type="match status" value="1"/>
</dbReference>
<feature type="transmembrane region" description="Helical" evidence="23">
    <location>
        <begin position="6"/>
        <end position="27"/>
    </location>
</feature>